<dbReference type="CDD" id="cd11709">
    <property type="entry name" value="SPRY"/>
    <property type="match status" value="1"/>
</dbReference>
<dbReference type="Proteomes" id="UP000265703">
    <property type="component" value="Unassembled WGS sequence"/>
</dbReference>
<dbReference type="CDD" id="cd18186">
    <property type="entry name" value="BTB_POZ_ZBTB_KLHL-like"/>
    <property type="match status" value="1"/>
</dbReference>
<dbReference type="Gene3D" id="3.30.710.10">
    <property type="entry name" value="Potassium Channel Kv1.1, Chain A"/>
    <property type="match status" value="1"/>
</dbReference>
<dbReference type="InterPro" id="IPR001870">
    <property type="entry name" value="B30.2/SPRY"/>
</dbReference>
<evidence type="ECO:0000313" key="2">
    <source>
        <dbReference type="EMBL" id="RIA85816.1"/>
    </source>
</evidence>
<keyword evidence="2" id="KW-0430">Lectin</keyword>
<dbReference type="PANTHER" id="PTHR12245:SF5">
    <property type="entry name" value="SPRY DOMAIN-CONTAINING SOCS BOX PROTEIN 3"/>
    <property type="match status" value="1"/>
</dbReference>
<dbReference type="InterPro" id="IPR050672">
    <property type="entry name" value="FBXO45-Fsn/SPSB_families"/>
</dbReference>
<evidence type="ECO:0000313" key="3">
    <source>
        <dbReference type="Proteomes" id="UP000265703"/>
    </source>
</evidence>
<dbReference type="InterPro" id="IPR043136">
    <property type="entry name" value="B30.2/SPRY_sf"/>
</dbReference>
<keyword evidence="3" id="KW-1185">Reference proteome</keyword>
<proteinExistence type="predicted"/>
<dbReference type="STRING" id="658196.A0A397SMH2"/>
<dbReference type="Pfam" id="PF00622">
    <property type="entry name" value="SPRY"/>
    <property type="match status" value="1"/>
</dbReference>
<dbReference type="GO" id="GO:0030246">
    <property type="term" value="F:carbohydrate binding"/>
    <property type="evidence" value="ECO:0007669"/>
    <property type="project" value="UniProtKB-KW"/>
</dbReference>
<dbReference type="Pfam" id="PF00651">
    <property type="entry name" value="BTB"/>
    <property type="match status" value="1"/>
</dbReference>
<feature type="domain" description="B30.2/SPRY" evidence="1">
    <location>
        <begin position="249"/>
        <end position="430"/>
    </location>
</feature>
<sequence>MLLTEMKESTQNVINFSEFSSKSLYVILEYLYTEKVTEKTLKIEIIAEAFYSADFFLLEQLKQQIIKFFTNYLENNKENKLNISAKILSQLLEYMESSDNEFTSLLSDSVNFGPLKTIEYCNLNGKALEFILSRIKNEEAKIFSTLEYDLLHYIILWAANEISEEALLFYNSCLPSSEIVRSLNRSHEQKWDFNVPFNMQESHTKYQSTMIAKTSSLINYINLERIHPFVISNTIESLEGLINMKTIMNVYKKQALLVGKYAYLDDESFQWDDHAHGSKMWFDKSPFIIISNSSSHEWIRTKVPISGQGLIEWNIVVEKICNRFWVGICTENGFKVNYNSWLGKQEYGWVFGSLGVICHNTQQENGPYTNKYGREFNENDRITVHLDMRDRTCSFSINGEKYPVAFHNLPNVVYPAVSLIAPGRARIEPC</sequence>
<dbReference type="SMART" id="SM00449">
    <property type="entry name" value="SPRY"/>
    <property type="match status" value="1"/>
</dbReference>
<dbReference type="PROSITE" id="PS50188">
    <property type="entry name" value="B302_SPRY"/>
    <property type="match status" value="1"/>
</dbReference>
<protein>
    <submittedName>
        <fullName evidence="2">Concanavalin A-like lectin/glucanase domain-containing protein</fullName>
    </submittedName>
</protein>
<name>A0A397SMH2_9GLOM</name>
<gene>
    <name evidence="2" type="ORF">C1645_359531</name>
</gene>
<comment type="caution">
    <text evidence="2">The sequence shown here is derived from an EMBL/GenBank/DDBJ whole genome shotgun (WGS) entry which is preliminary data.</text>
</comment>
<reference evidence="2 3" key="1">
    <citation type="submission" date="2018-06" db="EMBL/GenBank/DDBJ databases">
        <title>Comparative genomics reveals the genomic features of Rhizophagus irregularis, R. cerebriforme, R. diaphanum and Gigaspora rosea, and their symbiotic lifestyle signature.</title>
        <authorList>
            <person name="Morin E."/>
            <person name="San Clemente H."/>
            <person name="Chen E.C.H."/>
            <person name="De La Providencia I."/>
            <person name="Hainaut M."/>
            <person name="Kuo A."/>
            <person name="Kohler A."/>
            <person name="Murat C."/>
            <person name="Tang N."/>
            <person name="Roy S."/>
            <person name="Loubradou J."/>
            <person name="Henrissat B."/>
            <person name="Grigoriev I.V."/>
            <person name="Corradi N."/>
            <person name="Roux C."/>
            <person name="Martin F.M."/>
        </authorList>
    </citation>
    <scope>NUCLEOTIDE SEQUENCE [LARGE SCALE GENOMIC DNA]</scope>
    <source>
        <strain evidence="2 3">DAOM 227022</strain>
    </source>
</reference>
<organism evidence="2 3">
    <name type="scientific">Glomus cerebriforme</name>
    <dbReference type="NCBI Taxonomy" id="658196"/>
    <lineage>
        <taxon>Eukaryota</taxon>
        <taxon>Fungi</taxon>
        <taxon>Fungi incertae sedis</taxon>
        <taxon>Mucoromycota</taxon>
        <taxon>Glomeromycotina</taxon>
        <taxon>Glomeromycetes</taxon>
        <taxon>Glomerales</taxon>
        <taxon>Glomeraceae</taxon>
        <taxon>Glomus</taxon>
    </lineage>
</organism>
<dbReference type="InterPro" id="IPR013320">
    <property type="entry name" value="ConA-like_dom_sf"/>
</dbReference>
<dbReference type="SUPFAM" id="SSF54695">
    <property type="entry name" value="POZ domain"/>
    <property type="match status" value="1"/>
</dbReference>
<dbReference type="InterPro" id="IPR011333">
    <property type="entry name" value="SKP1/BTB/POZ_sf"/>
</dbReference>
<dbReference type="OrthoDB" id="6359816at2759"/>
<dbReference type="InterPro" id="IPR003877">
    <property type="entry name" value="SPRY_dom"/>
</dbReference>
<dbReference type="PANTHER" id="PTHR12245">
    <property type="entry name" value="SPRY DOMAIN CONTAINING SOCS BOX PROTEIN"/>
    <property type="match status" value="1"/>
</dbReference>
<dbReference type="AlphaFoldDB" id="A0A397SMH2"/>
<dbReference type="EMBL" id="QKYT01000402">
    <property type="protein sequence ID" value="RIA85816.1"/>
    <property type="molecule type" value="Genomic_DNA"/>
</dbReference>
<dbReference type="Gene3D" id="2.60.120.920">
    <property type="match status" value="1"/>
</dbReference>
<evidence type="ECO:0000259" key="1">
    <source>
        <dbReference type="PROSITE" id="PS50188"/>
    </source>
</evidence>
<dbReference type="InterPro" id="IPR000210">
    <property type="entry name" value="BTB/POZ_dom"/>
</dbReference>
<accession>A0A397SMH2</accession>
<dbReference type="SUPFAM" id="SSF49899">
    <property type="entry name" value="Concanavalin A-like lectins/glucanases"/>
    <property type="match status" value="1"/>
</dbReference>